<dbReference type="InterPro" id="IPR034291">
    <property type="entry name" value="TMP_synthase"/>
</dbReference>
<keyword evidence="6 10" id="KW-0784">Thiamine biosynthesis</keyword>
<evidence type="ECO:0000256" key="4">
    <source>
        <dbReference type="ARBA" id="ARBA00022723"/>
    </source>
</evidence>
<keyword evidence="5 10" id="KW-0460">Magnesium</keyword>
<dbReference type="Gene3D" id="3.20.20.70">
    <property type="entry name" value="Aldolase class I"/>
    <property type="match status" value="1"/>
</dbReference>
<dbReference type="InterPro" id="IPR022998">
    <property type="entry name" value="ThiamineP_synth_TenI"/>
</dbReference>
<feature type="domain" description="Thiamine phosphate synthase/TenI" evidence="14">
    <location>
        <begin position="16"/>
        <end position="205"/>
    </location>
</feature>
<dbReference type="EMBL" id="JAOZYC010000131">
    <property type="protein sequence ID" value="MEB8340348.1"/>
    <property type="molecule type" value="Genomic_DNA"/>
</dbReference>
<accession>A0ABU6FA43</accession>
<dbReference type="CDD" id="cd00564">
    <property type="entry name" value="TMP_TenI"/>
    <property type="match status" value="1"/>
</dbReference>
<dbReference type="PANTHER" id="PTHR20857:SF23">
    <property type="entry name" value="THIAMINE BIOSYNTHETIC BIFUNCTIONAL ENZYME"/>
    <property type="match status" value="1"/>
</dbReference>
<sequence>MTARTHPRDIGVDLSVYLVTDPDQCAARGRSVTETVERAVAGGVTAVQIREKHASGREFLRTVLDVAEVLPEHVALIVNDRVDVFLAARAHGARVTGVHVGQSDLPAASVRQLIGDDAVLGLSAATASELHTAATSAARVDHVGIGALHATRTKADAPEPLGLEGFAALAALSELPAVAIGGVTPDDLPHLRAAGAAGAAIVSGICAAEDPRAAARTYADAWADGPHPRTRTHSHNRARKDVSA</sequence>
<feature type="binding site" evidence="10">
    <location>
        <begin position="151"/>
        <end position="153"/>
    </location>
    <ligand>
        <name>2-[(2R,5Z)-2-carboxy-4-methylthiazol-5(2H)-ylidene]ethyl phosphate</name>
        <dbReference type="ChEBI" id="CHEBI:62899"/>
    </ligand>
</feature>
<keyword evidence="4 10" id="KW-0479">Metal-binding</keyword>
<comment type="cofactor">
    <cofactor evidence="10">
        <name>Mg(2+)</name>
        <dbReference type="ChEBI" id="CHEBI:18420"/>
    </cofactor>
    <text evidence="10">Binds 1 Mg(2+) ion per subunit.</text>
</comment>
<protein>
    <recommendedName>
        <fullName evidence="10">Thiamine-phosphate synthase</fullName>
        <shortName evidence="10">TP synthase</shortName>
        <shortName evidence="10">TPS</shortName>
        <ecNumber evidence="10">2.5.1.3</ecNumber>
    </recommendedName>
    <alternativeName>
        <fullName evidence="10">Thiamine-phosphate pyrophosphorylase</fullName>
        <shortName evidence="10">TMP pyrophosphorylase</shortName>
        <shortName evidence="10">TMP-PPase</shortName>
    </alternativeName>
</protein>
<dbReference type="Pfam" id="PF02581">
    <property type="entry name" value="TMP-TENI"/>
    <property type="match status" value="1"/>
</dbReference>
<comment type="catalytic activity">
    <reaction evidence="8 10 11">
        <text>2-(2-carboxy-4-methylthiazol-5-yl)ethyl phosphate + 4-amino-2-methyl-5-(diphosphooxymethyl)pyrimidine + 2 H(+) = thiamine phosphate + CO2 + diphosphate</text>
        <dbReference type="Rhea" id="RHEA:47848"/>
        <dbReference type="ChEBI" id="CHEBI:15378"/>
        <dbReference type="ChEBI" id="CHEBI:16526"/>
        <dbReference type="ChEBI" id="CHEBI:33019"/>
        <dbReference type="ChEBI" id="CHEBI:37575"/>
        <dbReference type="ChEBI" id="CHEBI:57841"/>
        <dbReference type="ChEBI" id="CHEBI:62890"/>
        <dbReference type="EC" id="2.5.1.3"/>
    </reaction>
</comment>
<evidence type="ECO:0000313" key="16">
    <source>
        <dbReference type="Proteomes" id="UP001354931"/>
    </source>
</evidence>
<feature type="binding site" evidence="10">
    <location>
        <position position="182"/>
    </location>
    <ligand>
        <name>2-[(2R,5Z)-2-carboxy-4-methylthiazol-5(2H)-ylidene]ethyl phosphate</name>
        <dbReference type="ChEBI" id="CHEBI:62899"/>
    </ligand>
</feature>
<dbReference type="EC" id="2.5.1.3" evidence="10"/>
<feature type="binding site" evidence="10">
    <location>
        <position position="80"/>
    </location>
    <ligand>
        <name>Mg(2+)</name>
        <dbReference type="ChEBI" id="CHEBI:18420"/>
    </ligand>
</feature>
<gene>
    <name evidence="10 15" type="primary">thiE</name>
    <name evidence="15" type="ORF">OKJ99_22910</name>
</gene>
<evidence type="ECO:0000256" key="7">
    <source>
        <dbReference type="ARBA" id="ARBA00047334"/>
    </source>
</evidence>
<feature type="binding site" evidence="10">
    <location>
        <begin position="202"/>
        <end position="203"/>
    </location>
    <ligand>
        <name>2-[(2R,5Z)-2-carboxy-4-methylthiazol-5(2H)-ylidene]ethyl phosphate</name>
        <dbReference type="ChEBI" id="CHEBI:62899"/>
    </ligand>
</feature>
<proteinExistence type="inferred from homology"/>
<evidence type="ECO:0000256" key="12">
    <source>
        <dbReference type="RuleBase" id="RU004253"/>
    </source>
</evidence>
<organism evidence="15 16">
    <name type="scientific">Streptomyces endophyticus</name>
    <dbReference type="NCBI Taxonomy" id="714166"/>
    <lineage>
        <taxon>Bacteria</taxon>
        <taxon>Bacillati</taxon>
        <taxon>Actinomycetota</taxon>
        <taxon>Actinomycetes</taxon>
        <taxon>Kitasatosporales</taxon>
        <taxon>Streptomycetaceae</taxon>
        <taxon>Streptomyces</taxon>
    </lineage>
</organism>
<evidence type="ECO:0000259" key="14">
    <source>
        <dbReference type="Pfam" id="PF02581"/>
    </source>
</evidence>
<feature type="region of interest" description="Disordered" evidence="13">
    <location>
        <begin position="220"/>
        <end position="244"/>
    </location>
</feature>
<evidence type="ECO:0000256" key="6">
    <source>
        <dbReference type="ARBA" id="ARBA00022977"/>
    </source>
</evidence>
<evidence type="ECO:0000256" key="1">
    <source>
        <dbReference type="ARBA" id="ARBA00003814"/>
    </source>
</evidence>
<comment type="caution">
    <text evidence="15">The sequence shown here is derived from an EMBL/GenBank/DDBJ whole genome shotgun (WGS) entry which is preliminary data.</text>
</comment>
<feature type="binding site" evidence="10">
    <location>
        <position position="123"/>
    </location>
    <ligand>
        <name>4-amino-2-methyl-5-(diphosphooxymethyl)pyrimidine</name>
        <dbReference type="ChEBI" id="CHEBI:57841"/>
    </ligand>
</feature>
<feature type="binding site" evidence="10">
    <location>
        <position position="154"/>
    </location>
    <ligand>
        <name>4-amino-2-methyl-5-(diphosphooxymethyl)pyrimidine</name>
        <dbReference type="ChEBI" id="CHEBI:57841"/>
    </ligand>
</feature>
<dbReference type="InterPro" id="IPR013785">
    <property type="entry name" value="Aldolase_TIM"/>
</dbReference>
<evidence type="ECO:0000256" key="11">
    <source>
        <dbReference type="RuleBase" id="RU003826"/>
    </source>
</evidence>
<dbReference type="SUPFAM" id="SSF51391">
    <property type="entry name" value="Thiamin phosphate synthase"/>
    <property type="match status" value="1"/>
</dbReference>
<feature type="binding site" evidence="10">
    <location>
        <begin position="48"/>
        <end position="52"/>
    </location>
    <ligand>
        <name>4-amino-2-methyl-5-(diphosphooxymethyl)pyrimidine</name>
        <dbReference type="ChEBI" id="CHEBI:57841"/>
    </ligand>
</feature>
<dbReference type="GO" id="GO:0004789">
    <property type="term" value="F:thiamine-phosphate diphosphorylase activity"/>
    <property type="evidence" value="ECO:0007669"/>
    <property type="project" value="UniProtKB-EC"/>
</dbReference>
<dbReference type="NCBIfam" id="TIGR00693">
    <property type="entry name" value="thiE"/>
    <property type="match status" value="1"/>
</dbReference>
<comment type="similarity">
    <text evidence="10 11">Belongs to the thiamine-phosphate synthase family.</text>
</comment>
<keyword evidence="16" id="KW-1185">Reference proteome</keyword>
<evidence type="ECO:0000256" key="13">
    <source>
        <dbReference type="SAM" id="MobiDB-lite"/>
    </source>
</evidence>
<dbReference type="HAMAP" id="MF_00097">
    <property type="entry name" value="TMP_synthase"/>
    <property type="match status" value="1"/>
</dbReference>
<evidence type="ECO:0000313" key="15">
    <source>
        <dbReference type="EMBL" id="MEB8340348.1"/>
    </source>
</evidence>
<comment type="function">
    <text evidence="1 10">Condenses 4-methyl-5-(beta-hydroxyethyl)thiazole monophosphate (THZ-P) and 2-methyl-4-amino-5-hydroxymethyl pyrimidine pyrophosphate (HMP-PP) to form thiamine monophosphate (TMP).</text>
</comment>
<evidence type="ECO:0000256" key="2">
    <source>
        <dbReference type="ARBA" id="ARBA00005165"/>
    </source>
</evidence>
<feature type="binding site" evidence="10">
    <location>
        <position position="79"/>
    </location>
    <ligand>
        <name>4-amino-2-methyl-5-(diphosphooxymethyl)pyrimidine</name>
        <dbReference type="ChEBI" id="CHEBI:57841"/>
    </ligand>
</feature>
<dbReference type="InterPro" id="IPR036206">
    <property type="entry name" value="ThiamineP_synth_sf"/>
</dbReference>
<keyword evidence="3 10" id="KW-0808">Transferase</keyword>
<feature type="compositionally biased region" description="Basic residues" evidence="13">
    <location>
        <begin position="228"/>
        <end position="238"/>
    </location>
</feature>
<comment type="catalytic activity">
    <reaction evidence="7 10 11">
        <text>4-methyl-5-(2-phosphooxyethyl)-thiazole + 4-amino-2-methyl-5-(diphosphooxymethyl)pyrimidine + H(+) = thiamine phosphate + diphosphate</text>
        <dbReference type="Rhea" id="RHEA:22328"/>
        <dbReference type="ChEBI" id="CHEBI:15378"/>
        <dbReference type="ChEBI" id="CHEBI:33019"/>
        <dbReference type="ChEBI" id="CHEBI:37575"/>
        <dbReference type="ChEBI" id="CHEBI:57841"/>
        <dbReference type="ChEBI" id="CHEBI:58296"/>
        <dbReference type="EC" id="2.5.1.3"/>
    </reaction>
</comment>
<dbReference type="Proteomes" id="UP001354931">
    <property type="component" value="Unassembled WGS sequence"/>
</dbReference>
<evidence type="ECO:0000256" key="8">
    <source>
        <dbReference type="ARBA" id="ARBA00047851"/>
    </source>
</evidence>
<evidence type="ECO:0000256" key="3">
    <source>
        <dbReference type="ARBA" id="ARBA00022679"/>
    </source>
</evidence>
<evidence type="ECO:0000256" key="9">
    <source>
        <dbReference type="ARBA" id="ARBA00047883"/>
    </source>
</evidence>
<comment type="catalytic activity">
    <reaction evidence="9 10 11">
        <text>2-[(2R,5Z)-2-carboxy-4-methylthiazol-5(2H)-ylidene]ethyl phosphate + 4-amino-2-methyl-5-(diphosphooxymethyl)pyrimidine + 2 H(+) = thiamine phosphate + CO2 + diphosphate</text>
        <dbReference type="Rhea" id="RHEA:47844"/>
        <dbReference type="ChEBI" id="CHEBI:15378"/>
        <dbReference type="ChEBI" id="CHEBI:16526"/>
        <dbReference type="ChEBI" id="CHEBI:33019"/>
        <dbReference type="ChEBI" id="CHEBI:37575"/>
        <dbReference type="ChEBI" id="CHEBI:57841"/>
        <dbReference type="ChEBI" id="CHEBI:62899"/>
        <dbReference type="EC" id="2.5.1.3"/>
    </reaction>
</comment>
<evidence type="ECO:0000256" key="5">
    <source>
        <dbReference type="ARBA" id="ARBA00022842"/>
    </source>
</evidence>
<comment type="pathway">
    <text evidence="2 10 12">Cofactor biosynthesis; thiamine diphosphate biosynthesis; thiamine phosphate from 4-amino-2-methyl-5-diphosphomethylpyrimidine and 4-methyl-5-(2-phosphoethyl)-thiazole: step 1/1.</text>
</comment>
<reference evidence="15 16" key="1">
    <citation type="submission" date="2022-10" db="EMBL/GenBank/DDBJ databases">
        <authorList>
            <person name="Xie J."/>
            <person name="Shen N."/>
        </authorList>
    </citation>
    <scope>NUCLEOTIDE SEQUENCE [LARGE SCALE GENOMIC DNA]</scope>
    <source>
        <strain evidence="15 16">YIM65594</strain>
    </source>
</reference>
<evidence type="ECO:0000256" key="10">
    <source>
        <dbReference type="HAMAP-Rule" id="MF_00097"/>
    </source>
</evidence>
<name>A0ABU6FA43_9ACTN</name>
<dbReference type="PANTHER" id="PTHR20857">
    <property type="entry name" value="THIAMINE-PHOSPHATE PYROPHOSPHORYLASE"/>
    <property type="match status" value="1"/>
</dbReference>
<dbReference type="RefSeq" id="WP_326019206.1">
    <property type="nucleotide sequence ID" value="NZ_JAOZYC010000131.1"/>
</dbReference>
<feature type="binding site" evidence="10">
    <location>
        <position position="104"/>
    </location>
    <ligand>
        <name>Mg(2+)</name>
        <dbReference type="ChEBI" id="CHEBI:18420"/>
    </ligand>
</feature>